<feature type="compositionally biased region" description="Basic and acidic residues" evidence="1">
    <location>
        <begin position="35"/>
        <end position="47"/>
    </location>
</feature>
<protein>
    <submittedName>
        <fullName evidence="2">Uncharacterized protein</fullName>
    </submittedName>
</protein>
<evidence type="ECO:0000256" key="1">
    <source>
        <dbReference type="SAM" id="MobiDB-lite"/>
    </source>
</evidence>
<dbReference type="Proteomes" id="UP000527355">
    <property type="component" value="Unassembled WGS sequence"/>
</dbReference>
<reference evidence="2 3" key="1">
    <citation type="journal article" date="2020" name="Nature">
        <title>Six reference-quality genomes reveal evolution of bat adaptations.</title>
        <authorList>
            <person name="Jebb D."/>
            <person name="Huang Z."/>
            <person name="Pippel M."/>
            <person name="Hughes G.M."/>
            <person name="Lavrichenko K."/>
            <person name="Devanna P."/>
            <person name="Winkler S."/>
            <person name="Jermiin L.S."/>
            <person name="Skirmuntt E.C."/>
            <person name="Katzourakis A."/>
            <person name="Burkitt-Gray L."/>
            <person name="Ray D.A."/>
            <person name="Sullivan K.A.M."/>
            <person name="Roscito J.G."/>
            <person name="Kirilenko B.M."/>
            <person name="Davalos L.M."/>
            <person name="Corthals A.P."/>
            <person name="Power M.L."/>
            <person name="Jones G."/>
            <person name="Ransome R.D."/>
            <person name="Dechmann D.K.N."/>
            <person name="Locatelli A.G."/>
            <person name="Puechmaille S.J."/>
            <person name="Fedrigo O."/>
            <person name="Jarvis E.D."/>
            <person name="Hiller M."/>
            <person name="Vernes S.C."/>
            <person name="Myers E.W."/>
            <person name="Teeling E.C."/>
        </authorList>
    </citation>
    <scope>NUCLEOTIDE SEQUENCE [LARGE SCALE GENOMIC DNA]</scope>
    <source>
        <strain evidence="2">MMyoMyo1</strain>
        <tissue evidence="2">Flight muscle</tissue>
    </source>
</reference>
<dbReference type="AlphaFoldDB" id="A0A7J7YDY0"/>
<evidence type="ECO:0000313" key="2">
    <source>
        <dbReference type="EMBL" id="KAF6360085.1"/>
    </source>
</evidence>
<proteinExistence type="predicted"/>
<organism evidence="2 3">
    <name type="scientific">Myotis myotis</name>
    <name type="common">Greater mouse-eared bat</name>
    <name type="synonym">Vespertilio myotis</name>
    <dbReference type="NCBI Taxonomy" id="51298"/>
    <lineage>
        <taxon>Eukaryota</taxon>
        <taxon>Metazoa</taxon>
        <taxon>Chordata</taxon>
        <taxon>Craniata</taxon>
        <taxon>Vertebrata</taxon>
        <taxon>Euteleostomi</taxon>
        <taxon>Mammalia</taxon>
        <taxon>Eutheria</taxon>
        <taxon>Laurasiatheria</taxon>
        <taxon>Chiroptera</taxon>
        <taxon>Yangochiroptera</taxon>
        <taxon>Vespertilionidae</taxon>
        <taxon>Myotis</taxon>
    </lineage>
</organism>
<gene>
    <name evidence="2" type="ORF">mMyoMyo1_011043</name>
</gene>
<feature type="region of interest" description="Disordered" evidence="1">
    <location>
        <begin position="97"/>
        <end position="120"/>
    </location>
</feature>
<comment type="caution">
    <text evidence="2">The sequence shown here is derived from an EMBL/GenBank/DDBJ whole genome shotgun (WGS) entry which is preliminary data.</text>
</comment>
<dbReference type="EMBL" id="JABWUV010000004">
    <property type="protein sequence ID" value="KAF6360085.1"/>
    <property type="molecule type" value="Genomic_DNA"/>
</dbReference>
<feature type="region of interest" description="Disordered" evidence="1">
    <location>
        <begin position="29"/>
        <end position="48"/>
    </location>
</feature>
<feature type="compositionally biased region" description="Polar residues" evidence="1">
    <location>
        <begin position="97"/>
        <end position="107"/>
    </location>
</feature>
<sequence length="120" mass="13968">MLLNNDWITKEIKVEIKSILETNGNENTTIQKSVGHSESRTEREVHSIKGLSQKKKVINCLTLKLTELEREQQEKPRMSRRKEITKIRVQINDIATKNKNKTKTSQYKRLIKPRAGSLKV</sequence>
<keyword evidence="3" id="KW-1185">Reference proteome</keyword>
<evidence type="ECO:0000313" key="3">
    <source>
        <dbReference type="Proteomes" id="UP000527355"/>
    </source>
</evidence>
<name>A0A7J7YDY0_MYOMY</name>
<accession>A0A7J7YDY0</accession>